<keyword evidence="3" id="KW-1185">Reference proteome</keyword>
<feature type="region of interest" description="Disordered" evidence="1">
    <location>
        <begin position="121"/>
        <end position="160"/>
    </location>
</feature>
<organism evidence="3">
    <name type="scientific">Perkinsus marinus (strain ATCC 50983 / TXsc)</name>
    <dbReference type="NCBI Taxonomy" id="423536"/>
    <lineage>
        <taxon>Eukaryota</taxon>
        <taxon>Sar</taxon>
        <taxon>Alveolata</taxon>
        <taxon>Perkinsozoa</taxon>
        <taxon>Perkinsea</taxon>
        <taxon>Perkinsida</taxon>
        <taxon>Perkinsidae</taxon>
        <taxon>Perkinsus</taxon>
    </lineage>
</organism>
<evidence type="ECO:0000313" key="3">
    <source>
        <dbReference type="Proteomes" id="UP000007800"/>
    </source>
</evidence>
<accession>C5KXD0</accession>
<gene>
    <name evidence="2" type="ORF">Pmar_PMAR011315</name>
</gene>
<evidence type="ECO:0000256" key="1">
    <source>
        <dbReference type="SAM" id="MobiDB-lite"/>
    </source>
</evidence>
<dbReference type="AlphaFoldDB" id="C5KXD0"/>
<evidence type="ECO:0000313" key="2">
    <source>
        <dbReference type="EMBL" id="EER10863.1"/>
    </source>
</evidence>
<feature type="compositionally biased region" description="Basic and acidic residues" evidence="1">
    <location>
        <begin position="126"/>
        <end position="137"/>
    </location>
</feature>
<dbReference type="GeneID" id="9055563"/>
<dbReference type="Proteomes" id="UP000007800">
    <property type="component" value="Unassembled WGS sequence"/>
</dbReference>
<reference evidence="2 3" key="1">
    <citation type="submission" date="2008-07" db="EMBL/GenBank/DDBJ databases">
        <authorList>
            <person name="El-Sayed N."/>
            <person name="Caler E."/>
            <person name="Inman J."/>
            <person name="Amedeo P."/>
            <person name="Hass B."/>
            <person name="Wortman J."/>
        </authorList>
    </citation>
    <scope>NUCLEOTIDE SEQUENCE [LARGE SCALE GENOMIC DNA]</scope>
    <source>
        <strain evidence="3">ATCC 50983 / TXsc</strain>
    </source>
</reference>
<proteinExistence type="predicted"/>
<protein>
    <submittedName>
        <fullName evidence="2">Uncharacterized protein</fullName>
    </submittedName>
</protein>
<sequence>MLAQVVTQLERKSSAYVTHIEKTIEAYKEYEVEVVRRRKAHDELINLAHIAETKFAFATRKGVMARHEFATTIGRHLPSGLGDQLIGRPAPRVSIDFVADADGVSFLPLLTEADILNSGGTDVNMEDGRSVASREDGNVSGSSLVKSEVHSKSSGSGRDG</sequence>
<dbReference type="InParanoid" id="C5KXD0"/>
<dbReference type="EMBL" id="GG677207">
    <property type="protein sequence ID" value="EER10863.1"/>
    <property type="molecule type" value="Genomic_DNA"/>
</dbReference>
<dbReference type="RefSeq" id="XP_002779068.1">
    <property type="nucleotide sequence ID" value="XM_002779022.1"/>
</dbReference>
<name>C5KXD0_PERM5</name>